<reference evidence="2" key="1">
    <citation type="submission" date="2014-09" db="EMBL/GenBank/DDBJ databases">
        <authorList>
            <person name="Magalhaes I.L.F."/>
            <person name="Oliveira U."/>
            <person name="Santos F.R."/>
            <person name="Vidigal T.H.D.A."/>
            <person name="Brescovit A.D."/>
            <person name="Santos A.J."/>
        </authorList>
    </citation>
    <scope>NUCLEOTIDE SEQUENCE</scope>
    <source>
        <tissue evidence="2">Shoot tissue taken approximately 20 cm above the soil surface</tissue>
    </source>
</reference>
<feature type="region of interest" description="Disordered" evidence="1">
    <location>
        <begin position="1"/>
        <end position="25"/>
    </location>
</feature>
<evidence type="ECO:0000256" key="1">
    <source>
        <dbReference type="SAM" id="MobiDB-lite"/>
    </source>
</evidence>
<dbReference type="EMBL" id="GBRH01261736">
    <property type="protein sequence ID" value="JAD36159.1"/>
    <property type="molecule type" value="Transcribed_RNA"/>
</dbReference>
<proteinExistence type="predicted"/>
<reference evidence="2" key="2">
    <citation type="journal article" date="2015" name="Data Brief">
        <title>Shoot transcriptome of the giant reed, Arundo donax.</title>
        <authorList>
            <person name="Barrero R.A."/>
            <person name="Guerrero F.D."/>
            <person name="Moolhuijzen P."/>
            <person name="Goolsby J.A."/>
            <person name="Tidwell J."/>
            <person name="Bellgard S.E."/>
            <person name="Bellgard M.I."/>
        </authorList>
    </citation>
    <scope>NUCLEOTIDE SEQUENCE</scope>
    <source>
        <tissue evidence="2">Shoot tissue taken approximately 20 cm above the soil surface</tissue>
    </source>
</reference>
<dbReference type="AlphaFoldDB" id="A0A0A9Q9P0"/>
<protein>
    <submittedName>
        <fullName evidence="2">Uncharacterized protein</fullName>
    </submittedName>
</protein>
<sequence length="39" mass="4432">MGSMAKARPPREEDMESEKQEATKASLTRLISELARRNI</sequence>
<name>A0A0A9Q9P0_ARUDO</name>
<evidence type="ECO:0000313" key="2">
    <source>
        <dbReference type="EMBL" id="JAD36159.1"/>
    </source>
</evidence>
<accession>A0A0A9Q9P0</accession>
<feature type="compositionally biased region" description="Basic and acidic residues" evidence="1">
    <location>
        <begin position="9"/>
        <end position="22"/>
    </location>
</feature>
<organism evidence="2">
    <name type="scientific">Arundo donax</name>
    <name type="common">Giant reed</name>
    <name type="synonym">Donax arundinaceus</name>
    <dbReference type="NCBI Taxonomy" id="35708"/>
    <lineage>
        <taxon>Eukaryota</taxon>
        <taxon>Viridiplantae</taxon>
        <taxon>Streptophyta</taxon>
        <taxon>Embryophyta</taxon>
        <taxon>Tracheophyta</taxon>
        <taxon>Spermatophyta</taxon>
        <taxon>Magnoliopsida</taxon>
        <taxon>Liliopsida</taxon>
        <taxon>Poales</taxon>
        <taxon>Poaceae</taxon>
        <taxon>PACMAD clade</taxon>
        <taxon>Arundinoideae</taxon>
        <taxon>Arundineae</taxon>
        <taxon>Arundo</taxon>
    </lineage>
</organism>